<feature type="region of interest" description="Disordered" evidence="1">
    <location>
        <begin position="48"/>
        <end position="70"/>
    </location>
</feature>
<evidence type="ECO:0000313" key="3">
    <source>
        <dbReference type="Proteomes" id="UP000054018"/>
    </source>
</evidence>
<reference evidence="2 3" key="1">
    <citation type="submission" date="2014-04" db="EMBL/GenBank/DDBJ databases">
        <authorList>
            <consortium name="DOE Joint Genome Institute"/>
            <person name="Kuo A."/>
            <person name="Kohler A."/>
            <person name="Costa M.D."/>
            <person name="Nagy L.G."/>
            <person name="Floudas D."/>
            <person name="Copeland A."/>
            <person name="Barry K.W."/>
            <person name="Cichocki N."/>
            <person name="Veneault-Fourrey C."/>
            <person name="LaButti K."/>
            <person name="Lindquist E.A."/>
            <person name="Lipzen A."/>
            <person name="Lundell T."/>
            <person name="Morin E."/>
            <person name="Murat C."/>
            <person name="Sun H."/>
            <person name="Tunlid A."/>
            <person name="Henrissat B."/>
            <person name="Grigoriev I.V."/>
            <person name="Hibbett D.S."/>
            <person name="Martin F."/>
            <person name="Nordberg H.P."/>
            <person name="Cantor M.N."/>
            <person name="Hua S.X."/>
        </authorList>
    </citation>
    <scope>NUCLEOTIDE SEQUENCE [LARGE SCALE GENOMIC DNA]</scope>
    <source>
        <strain evidence="2 3">441</strain>
    </source>
</reference>
<name>A0A0D0AAF7_9AGAM</name>
<evidence type="ECO:0000256" key="1">
    <source>
        <dbReference type="SAM" id="MobiDB-lite"/>
    </source>
</evidence>
<dbReference type="HOGENOM" id="CLU_2387006_0_0_1"/>
<feature type="compositionally biased region" description="Polar residues" evidence="1">
    <location>
        <begin position="16"/>
        <end position="26"/>
    </location>
</feature>
<reference evidence="3" key="2">
    <citation type="submission" date="2015-01" db="EMBL/GenBank/DDBJ databases">
        <title>Evolutionary Origins and Diversification of the Mycorrhizal Mutualists.</title>
        <authorList>
            <consortium name="DOE Joint Genome Institute"/>
            <consortium name="Mycorrhizal Genomics Consortium"/>
            <person name="Kohler A."/>
            <person name="Kuo A."/>
            <person name="Nagy L.G."/>
            <person name="Floudas D."/>
            <person name="Copeland A."/>
            <person name="Barry K.W."/>
            <person name="Cichocki N."/>
            <person name="Veneault-Fourrey C."/>
            <person name="LaButti K."/>
            <person name="Lindquist E.A."/>
            <person name="Lipzen A."/>
            <person name="Lundell T."/>
            <person name="Morin E."/>
            <person name="Murat C."/>
            <person name="Riley R."/>
            <person name="Ohm R."/>
            <person name="Sun H."/>
            <person name="Tunlid A."/>
            <person name="Henrissat B."/>
            <person name="Grigoriev I.V."/>
            <person name="Hibbett D.S."/>
            <person name="Martin F."/>
        </authorList>
    </citation>
    <scope>NUCLEOTIDE SEQUENCE [LARGE SCALE GENOMIC DNA]</scope>
    <source>
        <strain evidence="3">441</strain>
    </source>
</reference>
<protein>
    <submittedName>
        <fullName evidence="2">Uncharacterized protein</fullName>
    </submittedName>
</protein>
<evidence type="ECO:0000313" key="2">
    <source>
        <dbReference type="EMBL" id="KIK31252.1"/>
    </source>
</evidence>
<gene>
    <name evidence="2" type="ORF">PISMIDRAFT_138375</name>
</gene>
<proteinExistence type="predicted"/>
<feature type="region of interest" description="Disordered" evidence="1">
    <location>
        <begin position="1"/>
        <end position="28"/>
    </location>
</feature>
<dbReference type="Proteomes" id="UP000054018">
    <property type="component" value="Unassembled WGS sequence"/>
</dbReference>
<dbReference type="EMBL" id="KN833685">
    <property type="protein sequence ID" value="KIK31252.1"/>
    <property type="molecule type" value="Genomic_DNA"/>
</dbReference>
<sequence length="94" mass="10906">MNSIEPTAPVLGARQRWNNSTPTPQQKIDAFEFPRRCFPMPYVHRMSANRAHSSSARGSRSKHQCNGRQKSHEYSFGSWLTRVCTPLHLTEFRF</sequence>
<dbReference type="AlphaFoldDB" id="A0A0D0AAF7"/>
<organism evidence="2 3">
    <name type="scientific">Pisolithus microcarpus 441</name>
    <dbReference type="NCBI Taxonomy" id="765257"/>
    <lineage>
        <taxon>Eukaryota</taxon>
        <taxon>Fungi</taxon>
        <taxon>Dikarya</taxon>
        <taxon>Basidiomycota</taxon>
        <taxon>Agaricomycotina</taxon>
        <taxon>Agaricomycetes</taxon>
        <taxon>Agaricomycetidae</taxon>
        <taxon>Boletales</taxon>
        <taxon>Sclerodermatineae</taxon>
        <taxon>Pisolithaceae</taxon>
        <taxon>Pisolithus</taxon>
    </lineage>
</organism>
<keyword evidence="3" id="KW-1185">Reference proteome</keyword>
<accession>A0A0D0AAF7</accession>
<feature type="compositionally biased region" description="Low complexity" evidence="1">
    <location>
        <begin position="48"/>
        <end position="58"/>
    </location>
</feature>